<dbReference type="EMBL" id="LNQE01001171">
    <property type="protein sequence ID" value="KUG20582.1"/>
    <property type="molecule type" value="Genomic_DNA"/>
</dbReference>
<name>A0A0W8FI48_9ZZZZ</name>
<gene>
    <name evidence="2" type="ORF">ASZ90_009676</name>
</gene>
<feature type="region of interest" description="Disordered" evidence="1">
    <location>
        <begin position="1"/>
        <end position="37"/>
    </location>
</feature>
<proteinExistence type="predicted"/>
<accession>A0A0W8FI48</accession>
<reference evidence="2" key="1">
    <citation type="journal article" date="2015" name="Proc. Natl. Acad. Sci. U.S.A.">
        <title>Networks of energetic and metabolic interactions define dynamics in microbial communities.</title>
        <authorList>
            <person name="Embree M."/>
            <person name="Liu J.K."/>
            <person name="Al-Bassam M.M."/>
            <person name="Zengler K."/>
        </authorList>
    </citation>
    <scope>NUCLEOTIDE SEQUENCE</scope>
</reference>
<organism evidence="2">
    <name type="scientific">hydrocarbon metagenome</name>
    <dbReference type="NCBI Taxonomy" id="938273"/>
    <lineage>
        <taxon>unclassified sequences</taxon>
        <taxon>metagenomes</taxon>
        <taxon>ecological metagenomes</taxon>
    </lineage>
</organism>
<dbReference type="AlphaFoldDB" id="A0A0W8FI48"/>
<protein>
    <submittedName>
        <fullName evidence="2">Uncharacterized protein</fullName>
    </submittedName>
</protein>
<evidence type="ECO:0000256" key="1">
    <source>
        <dbReference type="SAM" id="MobiDB-lite"/>
    </source>
</evidence>
<sequence length="37" mass="4237">MGRAGSIRQRSPRPDMEGCVRRVRDEADRRDGSRPLP</sequence>
<evidence type="ECO:0000313" key="2">
    <source>
        <dbReference type="EMBL" id="KUG20582.1"/>
    </source>
</evidence>
<feature type="compositionally biased region" description="Basic and acidic residues" evidence="1">
    <location>
        <begin position="12"/>
        <end position="37"/>
    </location>
</feature>
<comment type="caution">
    <text evidence="2">The sequence shown here is derived from an EMBL/GenBank/DDBJ whole genome shotgun (WGS) entry which is preliminary data.</text>
</comment>